<dbReference type="InterPro" id="IPR047589">
    <property type="entry name" value="DUF11_rpt"/>
</dbReference>
<gene>
    <name evidence="2" type="ORF">L0M14_12350</name>
</gene>
<dbReference type="RefSeq" id="WP_235122357.1">
    <property type="nucleotide sequence ID" value="NZ_CP090978.1"/>
</dbReference>
<dbReference type="PANTHER" id="PTHR34819">
    <property type="entry name" value="LARGE CYSTEINE-RICH PERIPLASMIC PROTEIN OMCB"/>
    <property type="match status" value="1"/>
</dbReference>
<evidence type="ECO:0000313" key="2">
    <source>
        <dbReference type="EMBL" id="UJF35800.1"/>
    </source>
</evidence>
<reference evidence="2 3" key="1">
    <citation type="journal article" date="2024" name="Int. J. Syst. Evol. Microbiol.">
        <title>Paenibacillus hexagrammi sp. nov., a novel bacterium isolated from the gut content of Hexagrammos agrammus.</title>
        <authorList>
            <person name="Jung H.K."/>
            <person name="Kim D.G."/>
            <person name="Zin H."/>
            <person name="Park J."/>
            <person name="Jung H."/>
            <person name="Kim Y.O."/>
            <person name="Kong H.J."/>
            <person name="Kim J.W."/>
            <person name="Kim Y.S."/>
        </authorList>
    </citation>
    <scope>NUCLEOTIDE SEQUENCE [LARGE SCALE GENOMIC DNA]</scope>
    <source>
        <strain evidence="2 3">YPD9-1</strain>
    </source>
</reference>
<dbReference type="PANTHER" id="PTHR34819:SF3">
    <property type="entry name" value="CELL SURFACE PROTEIN"/>
    <property type="match status" value="1"/>
</dbReference>
<dbReference type="Proteomes" id="UP001649230">
    <property type="component" value="Chromosome"/>
</dbReference>
<protein>
    <recommendedName>
        <fullName evidence="1">DUF11 domain-containing protein</fullName>
    </recommendedName>
</protein>
<proteinExistence type="predicted"/>
<dbReference type="InterPro" id="IPR051172">
    <property type="entry name" value="Chlamydia_OmcB"/>
</dbReference>
<evidence type="ECO:0000313" key="3">
    <source>
        <dbReference type="Proteomes" id="UP001649230"/>
    </source>
</evidence>
<accession>A0ABY3SRR5</accession>
<dbReference type="NCBIfam" id="TIGR01451">
    <property type="entry name" value="B_ant_repeat"/>
    <property type="match status" value="3"/>
</dbReference>
<dbReference type="Pfam" id="PF01345">
    <property type="entry name" value="DUF11"/>
    <property type="match status" value="1"/>
</dbReference>
<keyword evidence="3" id="KW-1185">Reference proteome</keyword>
<organism evidence="2 3">
    <name type="scientific">Paenibacillus hexagrammi</name>
    <dbReference type="NCBI Taxonomy" id="2908839"/>
    <lineage>
        <taxon>Bacteria</taxon>
        <taxon>Bacillati</taxon>
        <taxon>Bacillota</taxon>
        <taxon>Bacilli</taxon>
        <taxon>Bacillales</taxon>
        <taxon>Paenibacillaceae</taxon>
        <taxon>Paenibacillus</taxon>
    </lineage>
</organism>
<feature type="domain" description="DUF11" evidence="1">
    <location>
        <begin position="177"/>
        <end position="281"/>
    </location>
</feature>
<dbReference type="InterPro" id="IPR001434">
    <property type="entry name" value="OmcB-like_DUF11"/>
</dbReference>
<sequence>MTCDSNCNNDQILRNQSVVRFSTGGYTGHAYSNVVLTPVNGPRLVVHISASECLATVGQTINYRIHIVNLGNVCAKATLLHFIPVDTRFVINSATLQGVPLPGVDPLQGIPLGEVCVGESGAVDVTFQVVLIAAPASGNLRNQVTVPYSFTATDGRTICGTVRSNTSTIPVQELKIGVLKTASADTVISGDKLTYYVRVINESDQLLESAMIRDSLPAGVTFIEGSVSVNHQTERDASPLTGIRLSHLPAKTSIEVAFEVMVGDSVHIGSDETTIANHAELIYSLFGIEHSLQSNTVETSLLQAKLCIVKSVNLAKATLGDTLCYTLEIVNEGHVPVDAVLTDILPIGSLFEWGSVSIQGVYQPDIQPSQGIRLGLIQPCHRIDVSFRVKVPTIISDPKMHALVNQAQLHYHYMLPDGRTIRSTLCSNTVTTQLFFPFINIGVTPTPTITDPGGIVTMTCRIINSGNLGADITLHDWIPEGAALEAGSIRKNGVPYPSKNDNHGLQIGALEPGKSIEITYILHVNKHPNTRFLTSHLYAAYWFELNHHKHSGMSYANEYRVWIEHWHE</sequence>
<name>A0ABY3SRR5_9BACL</name>
<dbReference type="EMBL" id="CP090978">
    <property type="protein sequence ID" value="UJF35800.1"/>
    <property type="molecule type" value="Genomic_DNA"/>
</dbReference>
<evidence type="ECO:0000259" key="1">
    <source>
        <dbReference type="Pfam" id="PF01345"/>
    </source>
</evidence>